<name>A0ABV2PPB0_9BACI</name>
<keyword evidence="1" id="KW-0472">Membrane</keyword>
<gene>
    <name evidence="2" type="ORF">ABIA69_003973</name>
</gene>
<feature type="transmembrane region" description="Helical" evidence="1">
    <location>
        <begin position="6"/>
        <end position="22"/>
    </location>
</feature>
<dbReference type="Proteomes" id="UP001549363">
    <property type="component" value="Unassembled WGS sequence"/>
</dbReference>
<accession>A0ABV2PPB0</accession>
<evidence type="ECO:0000256" key="1">
    <source>
        <dbReference type="SAM" id="Phobius"/>
    </source>
</evidence>
<dbReference type="EMBL" id="JBEPSB010000024">
    <property type="protein sequence ID" value="MET4562782.1"/>
    <property type="molecule type" value="Genomic_DNA"/>
</dbReference>
<sequence length="72" mass="8329">MEMLIMAIVVTFIFGSFSYMLLKHPESVLTVSSFSEQLSRKPILAKFLKFMGWWCLLLVIGIWIIAIISLFE</sequence>
<evidence type="ECO:0000313" key="3">
    <source>
        <dbReference type="Proteomes" id="UP001549363"/>
    </source>
</evidence>
<evidence type="ECO:0000313" key="2">
    <source>
        <dbReference type="EMBL" id="MET4562782.1"/>
    </source>
</evidence>
<organism evidence="2 3">
    <name type="scientific">Lysinibacillus parviboronicapiens</name>
    <dbReference type="NCBI Taxonomy" id="436516"/>
    <lineage>
        <taxon>Bacteria</taxon>
        <taxon>Bacillati</taxon>
        <taxon>Bacillota</taxon>
        <taxon>Bacilli</taxon>
        <taxon>Bacillales</taxon>
        <taxon>Bacillaceae</taxon>
        <taxon>Lysinibacillus</taxon>
    </lineage>
</organism>
<comment type="caution">
    <text evidence="2">The sequence shown here is derived from an EMBL/GenBank/DDBJ whole genome shotgun (WGS) entry which is preliminary data.</text>
</comment>
<proteinExistence type="predicted"/>
<keyword evidence="1" id="KW-0812">Transmembrane</keyword>
<keyword evidence="1" id="KW-1133">Transmembrane helix</keyword>
<protein>
    <submittedName>
        <fullName evidence="2">Uncharacterized protein</fullName>
    </submittedName>
</protein>
<reference evidence="2 3" key="1">
    <citation type="submission" date="2024-06" db="EMBL/GenBank/DDBJ databases">
        <title>Sorghum-associated microbial communities from plants grown in Nebraska, USA.</title>
        <authorList>
            <person name="Schachtman D."/>
        </authorList>
    </citation>
    <scope>NUCLEOTIDE SEQUENCE [LARGE SCALE GENOMIC DNA]</scope>
    <source>
        <strain evidence="2 3">736</strain>
    </source>
</reference>
<feature type="transmembrane region" description="Helical" evidence="1">
    <location>
        <begin position="50"/>
        <end position="71"/>
    </location>
</feature>
<keyword evidence="3" id="KW-1185">Reference proteome</keyword>